<sequence length="315" mass="33162">MLTRKKIEDAHERLQNRIHRTPMLSSQTLNDKVGASVFIKAEHLQKTGSFKIRGAMNRVLKAKESGANHVVAASSGNHGQAVAYAARSLGLAATIVVPETVIAAKEKAIKAYGGIVIHCGTTSEERLDYAQQVVKEITGATYIPPYDDYELMAGQGTVGLEILAQVKQAEVVVVPVGGGGLMSGVATAIKSMYPAIQVIGVEPEDANDTEQSIEAGKRLSIPAAQTIADGLRASVPGELTFPILQSNVDEIVTVSDEAIREACQFYLARMKQVVEPSGAVTLAALLVGKIDHQGGTVVLVASGGNVDLEAIGELV</sequence>
<evidence type="ECO:0000256" key="4">
    <source>
        <dbReference type="ARBA" id="ARBA00001946"/>
    </source>
</evidence>
<evidence type="ECO:0000313" key="8">
    <source>
        <dbReference type="EMBL" id="MBM7840837.1"/>
    </source>
</evidence>
<dbReference type="CDD" id="cd01562">
    <property type="entry name" value="Thr-dehyd"/>
    <property type="match status" value="1"/>
</dbReference>
<protein>
    <submittedName>
        <fullName evidence="8">Threonine dehydratase</fullName>
        <ecNumber evidence="8">4.3.1.19</ecNumber>
    </submittedName>
</protein>
<dbReference type="PANTHER" id="PTHR43050:SF1">
    <property type="entry name" value="SERINE RACEMASE"/>
    <property type="match status" value="1"/>
</dbReference>
<comment type="cofactor">
    <cofactor evidence="3">
        <name>Mn(2+)</name>
        <dbReference type="ChEBI" id="CHEBI:29035"/>
    </cofactor>
</comment>
<gene>
    <name evidence="8" type="ORF">JOC54_004130</name>
</gene>
<name>A0ABS2T306_9BACI</name>
<dbReference type="PANTHER" id="PTHR43050">
    <property type="entry name" value="SERINE / THREONINE RACEMASE FAMILY MEMBER"/>
    <property type="match status" value="1"/>
</dbReference>
<comment type="caution">
    <text evidence="8">The sequence shown here is derived from an EMBL/GenBank/DDBJ whole genome shotgun (WGS) entry which is preliminary data.</text>
</comment>
<keyword evidence="6" id="KW-0663">Pyridoxal phosphate</keyword>
<dbReference type="Pfam" id="PF00291">
    <property type="entry name" value="PALP"/>
    <property type="match status" value="1"/>
</dbReference>
<dbReference type="Gene3D" id="3.40.50.1100">
    <property type="match status" value="2"/>
</dbReference>
<comment type="cofactor">
    <cofactor evidence="1">
        <name>Ca(2+)</name>
        <dbReference type="ChEBI" id="CHEBI:29108"/>
    </cofactor>
</comment>
<comment type="cofactor">
    <cofactor evidence="2">
        <name>pyridoxal 5'-phosphate</name>
        <dbReference type="ChEBI" id="CHEBI:597326"/>
    </cofactor>
</comment>
<evidence type="ECO:0000313" key="9">
    <source>
        <dbReference type="Proteomes" id="UP001179280"/>
    </source>
</evidence>
<dbReference type="InterPro" id="IPR036052">
    <property type="entry name" value="TrpB-like_PALP_sf"/>
</dbReference>
<accession>A0ABS2T306</accession>
<feature type="domain" description="Tryptophan synthase beta chain-like PALP" evidence="7">
    <location>
        <begin position="17"/>
        <end position="303"/>
    </location>
</feature>
<keyword evidence="9" id="KW-1185">Reference proteome</keyword>
<dbReference type="EC" id="4.3.1.19" evidence="8"/>
<evidence type="ECO:0000256" key="5">
    <source>
        <dbReference type="ARBA" id="ARBA00022842"/>
    </source>
</evidence>
<dbReference type="Proteomes" id="UP001179280">
    <property type="component" value="Unassembled WGS sequence"/>
</dbReference>
<keyword evidence="8" id="KW-0456">Lyase</keyword>
<evidence type="ECO:0000256" key="2">
    <source>
        <dbReference type="ARBA" id="ARBA00001933"/>
    </source>
</evidence>
<dbReference type="EMBL" id="JAFBCV010000017">
    <property type="protein sequence ID" value="MBM7840837.1"/>
    <property type="molecule type" value="Genomic_DNA"/>
</dbReference>
<dbReference type="RefSeq" id="WP_204468682.1">
    <property type="nucleotide sequence ID" value="NZ_JAFBCV010000017.1"/>
</dbReference>
<keyword evidence="5" id="KW-0460">Magnesium</keyword>
<evidence type="ECO:0000256" key="1">
    <source>
        <dbReference type="ARBA" id="ARBA00001913"/>
    </source>
</evidence>
<evidence type="ECO:0000256" key="6">
    <source>
        <dbReference type="ARBA" id="ARBA00022898"/>
    </source>
</evidence>
<dbReference type="GO" id="GO:0004794">
    <property type="term" value="F:threonine deaminase activity"/>
    <property type="evidence" value="ECO:0007669"/>
    <property type="project" value="UniProtKB-EC"/>
</dbReference>
<reference evidence="8" key="1">
    <citation type="submission" date="2021-01" db="EMBL/GenBank/DDBJ databases">
        <title>Genomic Encyclopedia of Type Strains, Phase IV (KMG-IV): sequencing the most valuable type-strain genomes for metagenomic binning, comparative biology and taxonomic classification.</title>
        <authorList>
            <person name="Goeker M."/>
        </authorList>
    </citation>
    <scope>NUCLEOTIDE SEQUENCE</scope>
    <source>
        <strain evidence="8">DSM 21943</strain>
    </source>
</reference>
<dbReference type="InterPro" id="IPR001926">
    <property type="entry name" value="TrpB-like_PALP"/>
</dbReference>
<organism evidence="8 9">
    <name type="scientific">Shouchella xiaoxiensis</name>
    <dbReference type="NCBI Taxonomy" id="766895"/>
    <lineage>
        <taxon>Bacteria</taxon>
        <taxon>Bacillati</taxon>
        <taxon>Bacillota</taxon>
        <taxon>Bacilli</taxon>
        <taxon>Bacillales</taxon>
        <taxon>Bacillaceae</taxon>
        <taxon>Shouchella</taxon>
    </lineage>
</organism>
<comment type="cofactor">
    <cofactor evidence="4">
        <name>Mg(2+)</name>
        <dbReference type="ChEBI" id="CHEBI:18420"/>
    </cofactor>
</comment>
<dbReference type="InterPro" id="IPR000634">
    <property type="entry name" value="Ser/Thr_deHydtase_PyrdxlP-BS"/>
</dbReference>
<dbReference type="PROSITE" id="PS00165">
    <property type="entry name" value="DEHYDRATASE_SER_THR"/>
    <property type="match status" value="1"/>
</dbReference>
<proteinExistence type="predicted"/>
<evidence type="ECO:0000256" key="3">
    <source>
        <dbReference type="ARBA" id="ARBA00001936"/>
    </source>
</evidence>
<evidence type="ECO:0000259" key="7">
    <source>
        <dbReference type="Pfam" id="PF00291"/>
    </source>
</evidence>
<dbReference type="SUPFAM" id="SSF53686">
    <property type="entry name" value="Tryptophan synthase beta subunit-like PLP-dependent enzymes"/>
    <property type="match status" value="1"/>
</dbReference>